<proteinExistence type="predicted"/>
<dbReference type="Gene3D" id="1.10.510.10">
    <property type="entry name" value="Transferase(Phosphotransferase) domain 1"/>
    <property type="match status" value="1"/>
</dbReference>
<evidence type="ECO:0000256" key="1">
    <source>
        <dbReference type="ARBA" id="ARBA00022679"/>
    </source>
</evidence>
<name>A0A538UB85_UNCEI</name>
<keyword evidence="2" id="KW-0547">Nucleotide-binding</keyword>
<dbReference type="InterPro" id="IPR011009">
    <property type="entry name" value="Kinase-like_dom_sf"/>
</dbReference>
<keyword evidence="5" id="KW-0472">Membrane</keyword>
<feature type="transmembrane region" description="Helical" evidence="5">
    <location>
        <begin position="41"/>
        <end position="62"/>
    </location>
</feature>
<evidence type="ECO:0000313" key="8">
    <source>
        <dbReference type="Proteomes" id="UP000319836"/>
    </source>
</evidence>
<evidence type="ECO:0000256" key="3">
    <source>
        <dbReference type="ARBA" id="ARBA00022777"/>
    </source>
</evidence>
<dbReference type="PANTHER" id="PTHR43289:SF6">
    <property type="entry name" value="SERINE_THREONINE-PROTEIN KINASE NEKL-3"/>
    <property type="match status" value="1"/>
</dbReference>
<dbReference type="CDD" id="cd14014">
    <property type="entry name" value="STKc_PknB_like"/>
    <property type="match status" value="1"/>
</dbReference>
<dbReference type="SMART" id="SM00220">
    <property type="entry name" value="S_TKc"/>
    <property type="match status" value="1"/>
</dbReference>
<dbReference type="Pfam" id="PF00069">
    <property type="entry name" value="Pkinase"/>
    <property type="match status" value="1"/>
</dbReference>
<accession>A0A538UB85</accession>
<feature type="domain" description="Protein kinase" evidence="6">
    <location>
        <begin position="81"/>
        <end position="355"/>
    </location>
</feature>
<dbReference type="Gene3D" id="3.30.200.20">
    <property type="entry name" value="Phosphorylase Kinase, domain 1"/>
    <property type="match status" value="1"/>
</dbReference>
<dbReference type="EMBL" id="VBPA01000019">
    <property type="protein sequence ID" value="TMQ73173.1"/>
    <property type="molecule type" value="Genomic_DNA"/>
</dbReference>
<dbReference type="PANTHER" id="PTHR43289">
    <property type="entry name" value="MITOGEN-ACTIVATED PROTEIN KINASE KINASE KINASE 20-RELATED"/>
    <property type="match status" value="1"/>
</dbReference>
<dbReference type="AlphaFoldDB" id="A0A538UB85"/>
<organism evidence="7 8">
    <name type="scientific">Eiseniibacteriota bacterium</name>
    <dbReference type="NCBI Taxonomy" id="2212470"/>
    <lineage>
        <taxon>Bacteria</taxon>
        <taxon>Candidatus Eiseniibacteriota</taxon>
    </lineage>
</organism>
<evidence type="ECO:0000256" key="4">
    <source>
        <dbReference type="ARBA" id="ARBA00022840"/>
    </source>
</evidence>
<evidence type="ECO:0000256" key="5">
    <source>
        <dbReference type="SAM" id="Phobius"/>
    </source>
</evidence>
<keyword evidence="7" id="KW-0723">Serine/threonine-protein kinase</keyword>
<sequence length="374" mass="41070">MFPLLVPAPPRAALTVSTLCALAMPAGLAFLAASGRVMTRVADFIGISLAGAVAVGIASVASRTVYGAGRQMAAARRVGSYELLEPLARGGMGEVWKARHLFLARPAAVKLILPEQLQGRAEDQERVIQRFTREAQVTAELCSPHTVDLFDFGVSADGALYYAMELLEGINAEHFVYQFGPIEPRRAAHWLQQACHSLGEAHARNLIHRDIKPSNLYVCRYGRDRDFVKILDFGLTKSLEPQTDPNLTHAGIRMGTPGYMAPEQIFGKEPGPRTDLYALGCVAYWLVSGVRPFEGVSVGELLSQHTLDPPPPPSRKAAHPLPDRLERLILSCLAKEPRDRPASADQVSLELEECFAQEAWSAEDARRWWDIKGQ</sequence>
<reference evidence="7 8" key="1">
    <citation type="journal article" date="2019" name="Nat. Microbiol.">
        <title>Mediterranean grassland soil C-N compound turnover is dependent on rainfall and depth, and is mediated by genomically divergent microorganisms.</title>
        <authorList>
            <person name="Diamond S."/>
            <person name="Andeer P.F."/>
            <person name="Li Z."/>
            <person name="Crits-Christoph A."/>
            <person name="Burstein D."/>
            <person name="Anantharaman K."/>
            <person name="Lane K.R."/>
            <person name="Thomas B.C."/>
            <person name="Pan C."/>
            <person name="Northen T.R."/>
            <person name="Banfield J.F."/>
        </authorList>
    </citation>
    <scope>NUCLEOTIDE SEQUENCE [LARGE SCALE GENOMIC DNA]</scope>
    <source>
        <strain evidence="7">WS_10</strain>
    </source>
</reference>
<gene>
    <name evidence="7" type="ORF">E6K80_00775</name>
</gene>
<evidence type="ECO:0000313" key="7">
    <source>
        <dbReference type="EMBL" id="TMQ73173.1"/>
    </source>
</evidence>
<keyword evidence="1" id="KW-0808">Transferase</keyword>
<keyword evidence="5" id="KW-1133">Transmembrane helix</keyword>
<keyword evidence="5" id="KW-0812">Transmembrane</keyword>
<evidence type="ECO:0000259" key="6">
    <source>
        <dbReference type="PROSITE" id="PS50011"/>
    </source>
</evidence>
<dbReference type="PROSITE" id="PS50011">
    <property type="entry name" value="PROTEIN_KINASE_DOM"/>
    <property type="match status" value="1"/>
</dbReference>
<evidence type="ECO:0000256" key="2">
    <source>
        <dbReference type="ARBA" id="ARBA00022741"/>
    </source>
</evidence>
<protein>
    <submittedName>
        <fullName evidence="7">Serine/threonine protein kinase</fullName>
    </submittedName>
</protein>
<dbReference type="PROSITE" id="PS00108">
    <property type="entry name" value="PROTEIN_KINASE_ST"/>
    <property type="match status" value="1"/>
</dbReference>
<dbReference type="GO" id="GO:0005524">
    <property type="term" value="F:ATP binding"/>
    <property type="evidence" value="ECO:0007669"/>
    <property type="project" value="UniProtKB-KW"/>
</dbReference>
<keyword evidence="4" id="KW-0067">ATP-binding</keyword>
<dbReference type="SUPFAM" id="SSF56112">
    <property type="entry name" value="Protein kinase-like (PK-like)"/>
    <property type="match status" value="1"/>
</dbReference>
<dbReference type="Proteomes" id="UP000319836">
    <property type="component" value="Unassembled WGS sequence"/>
</dbReference>
<dbReference type="InterPro" id="IPR008271">
    <property type="entry name" value="Ser/Thr_kinase_AS"/>
</dbReference>
<dbReference type="InterPro" id="IPR000719">
    <property type="entry name" value="Prot_kinase_dom"/>
</dbReference>
<dbReference type="GO" id="GO:0004674">
    <property type="term" value="F:protein serine/threonine kinase activity"/>
    <property type="evidence" value="ECO:0007669"/>
    <property type="project" value="UniProtKB-KW"/>
</dbReference>
<keyword evidence="3 7" id="KW-0418">Kinase</keyword>
<comment type="caution">
    <text evidence="7">The sequence shown here is derived from an EMBL/GenBank/DDBJ whole genome shotgun (WGS) entry which is preliminary data.</text>
</comment>